<name>A0A6A4WYF6_AMPAM</name>
<dbReference type="EMBL" id="VIIS01000468">
    <property type="protein sequence ID" value="KAF0308730.1"/>
    <property type="molecule type" value="Genomic_DNA"/>
</dbReference>
<evidence type="ECO:0000313" key="1">
    <source>
        <dbReference type="EMBL" id="KAF0308730.1"/>
    </source>
</evidence>
<organism evidence="1 2">
    <name type="scientific">Amphibalanus amphitrite</name>
    <name type="common">Striped barnacle</name>
    <name type="synonym">Balanus amphitrite</name>
    <dbReference type="NCBI Taxonomy" id="1232801"/>
    <lineage>
        <taxon>Eukaryota</taxon>
        <taxon>Metazoa</taxon>
        <taxon>Ecdysozoa</taxon>
        <taxon>Arthropoda</taxon>
        <taxon>Crustacea</taxon>
        <taxon>Multicrustacea</taxon>
        <taxon>Cirripedia</taxon>
        <taxon>Thoracica</taxon>
        <taxon>Thoracicalcarea</taxon>
        <taxon>Balanomorpha</taxon>
        <taxon>Balanoidea</taxon>
        <taxon>Balanidae</taxon>
        <taxon>Amphibalaninae</taxon>
        <taxon>Amphibalanus</taxon>
    </lineage>
</organism>
<proteinExistence type="predicted"/>
<accession>A0A6A4WYF6</accession>
<reference evidence="1 2" key="1">
    <citation type="submission" date="2019-07" db="EMBL/GenBank/DDBJ databases">
        <title>Draft genome assembly of a fouling barnacle, Amphibalanus amphitrite (Darwin, 1854): The first reference genome for Thecostraca.</title>
        <authorList>
            <person name="Kim W."/>
        </authorList>
    </citation>
    <scope>NUCLEOTIDE SEQUENCE [LARGE SCALE GENOMIC DNA]</scope>
    <source>
        <strain evidence="1">SNU_AA5</strain>
        <tissue evidence="1">Soma without cirri and trophi</tissue>
    </source>
</reference>
<gene>
    <name evidence="1" type="ORF">FJT64_020088</name>
</gene>
<comment type="caution">
    <text evidence="1">The sequence shown here is derived from an EMBL/GenBank/DDBJ whole genome shotgun (WGS) entry which is preliminary data.</text>
</comment>
<keyword evidence="2" id="KW-1185">Reference proteome</keyword>
<sequence length="347" mass="36589">MLCNVAVWNPSESEKPCQCGRLISGGPLGLTDTSVPAERGYMEVIQLISMPQPASTGGLSYAVQNLYGGYYYVIVNNDKEESSELTIYYTQSAPSSLQLFPMSEGHPAECVASAMGMMCDVAIWSTSDSDTSCQCGQLINDGPLGLTDTSVPDVAGYMEVIQLISVPPASTQPGVVPVSFAQSAAVNSATGVSLDLTSGDNCAMKCFQMYYSAAATTQSSCRCLEDLSSVTTQQQYVAGDNLVSVLNFDEFLPKPDAVMACGYTAEPVDPAAGPPGTWQEAGEGAGLYDCAAACGSKGKFYGAMLPLGERRFKCWCAESVDMSAFSTAMPEVGGRAQIVDFHKVFGN</sequence>
<evidence type="ECO:0000313" key="2">
    <source>
        <dbReference type="Proteomes" id="UP000440578"/>
    </source>
</evidence>
<dbReference type="AlphaFoldDB" id="A0A6A4WYF6"/>
<protein>
    <submittedName>
        <fullName evidence="1">Uncharacterized protein</fullName>
    </submittedName>
</protein>
<dbReference type="Proteomes" id="UP000440578">
    <property type="component" value="Unassembled WGS sequence"/>
</dbReference>